<feature type="transmembrane region" description="Helical" evidence="4">
    <location>
        <begin position="80"/>
        <end position="104"/>
    </location>
</feature>
<gene>
    <name evidence="7" type="ORF">SacazDRAFT_02992</name>
</gene>
<evidence type="ECO:0000256" key="2">
    <source>
        <dbReference type="ARBA" id="ARBA00022777"/>
    </source>
</evidence>
<dbReference type="Proteomes" id="UP000004705">
    <property type="component" value="Chromosome"/>
</dbReference>
<proteinExistence type="predicted"/>
<feature type="domain" description="Histidine kinase/HSP90-like ATPase" evidence="5">
    <location>
        <begin position="288"/>
        <end position="372"/>
    </location>
</feature>
<dbReference type="InterPro" id="IPR050482">
    <property type="entry name" value="Sensor_HK_TwoCompSys"/>
</dbReference>
<dbReference type="EMBL" id="CM001466">
    <property type="protein sequence ID" value="EHY89875.1"/>
    <property type="molecule type" value="Genomic_DNA"/>
</dbReference>
<feature type="domain" description="Signal transduction histidine kinase subgroup 3 dimerisation and phosphoacceptor" evidence="6">
    <location>
        <begin position="188"/>
        <end position="254"/>
    </location>
</feature>
<keyword evidence="3" id="KW-0902">Two-component regulatory system</keyword>
<dbReference type="InterPro" id="IPR036890">
    <property type="entry name" value="HATPase_C_sf"/>
</dbReference>
<dbReference type="Gene3D" id="3.30.565.10">
    <property type="entry name" value="Histidine kinase-like ATPase, C-terminal domain"/>
    <property type="match status" value="1"/>
</dbReference>
<keyword evidence="4" id="KW-0812">Transmembrane</keyword>
<organism evidence="7 8">
    <name type="scientific">Saccharomonospora azurea NA-128</name>
    <dbReference type="NCBI Taxonomy" id="882081"/>
    <lineage>
        <taxon>Bacteria</taxon>
        <taxon>Bacillati</taxon>
        <taxon>Actinomycetota</taxon>
        <taxon>Actinomycetes</taxon>
        <taxon>Pseudonocardiales</taxon>
        <taxon>Pseudonocardiaceae</taxon>
        <taxon>Saccharomonospora</taxon>
    </lineage>
</organism>
<dbReference type="PANTHER" id="PTHR24421">
    <property type="entry name" value="NITRATE/NITRITE SENSOR PROTEIN NARX-RELATED"/>
    <property type="match status" value="1"/>
</dbReference>
<evidence type="ECO:0000256" key="3">
    <source>
        <dbReference type="ARBA" id="ARBA00023012"/>
    </source>
</evidence>
<evidence type="ECO:0000313" key="7">
    <source>
        <dbReference type="EMBL" id="EHY89875.1"/>
    </source>
</evidence>
<feature type="transmembrane region" description="Helical" evidence="4">
    <location>
        <begin position="116"/>
        <end position="135"/>
    </location>
</feature>
<accession>H8GDB1</accession>
<evidence type="ECO:0000256" key="1">
    <source>
        <dbReference type="ARBA" id="ARBA00022679"/>
    </source>
</evidence>
<dbReference type="OrthoDB" id="5241784at2"/>
<dbReference type="PANTHER" id="PTHR24421:SF63">
    <property type="entry name" value="SENSOR HISTIDINE KINASE DESK"/>
    <property type="match status" value="1"/>
</dbReference>
<keyword evidence="8" id="KW-1185">Reference proteome</keyword>
<reference evidence="7 8" key="1">
    <citation type="journal article" date="2012" name="Stand. Genomic Sci.">
        <title>Genome sequence of the soil bacterium Saccharomonospora azurea type strain (NA-128(T)).</title>
        <authorList>
            <person name="Klenk H.P."/>
            <person name="Held B."/>
            <person name="Lucas S."/>
            <person name="Lapidus A."/>
            <person name="Copeland A."/>
            <person name="Hammon N."/>
            <person name="Pitluck S."/>
            <person name="Goodwin L.A."/>
            <person name="Han C."/>
            <person name="Tapia R."/>
            <person name="Brambilla E.M."/>
            <person name="Potter G."/>
            <person name="Land M."/>
            <person name="Ivanova N."/>
            <person name="Rohde M."/>
            <person name="Goker M."/>
            <person name="Detter J.C."/>
            <person name="Kyrpides N.C."/>
            <person name="Woyke T."/>
        </authorList>
    </citation>
    <scope>NUCLEOTIDE SEQUENCE [LARGE SCALE GENOMIC DNA]</scope>
    <source>
        <strain evidence="7 8">NA-128</strain>
    </source>
</reference>
<keyword evidence="2 7" id="KW-0418">Kinase</keyword>
<dbReference type="InterPro" id="IPR003594">
    <property type="entry name" value="HATPase_dom"/>
</dbReference>
<protein>
    <submittedName>
        <fullName evidence="7">Signal transduction histidine kinase</fullName>
    </submittedName>
</protein>
<keyword evidence="4" id="KW-1133">Transmembrane helix</keyword>
<keyword evidence="1" id="KW-0808">Transferase</keyword>
<evidence type="ECO:0000313" key="8">
    <source>
        <dbReference type="Proteomes" id="UP000004705"/>
    </source>
</evidence>
<dbReference type="GO" id="GO:0000155">
    <property type="term" value="F:phosphorelay sensor kinase activity"/>
    <property type="evidence" value="ECO:0007669"/>
    <property type="project" value="InterPro"/>
</dbReference>
<dbReference type="InterPro" id="IPR011712">
    <property type="entry name" value="Sig_transdc_His_kin_sub3_dim/P"/>
</dbReference>
<dbReference type="SUPFAM" id="SSF55874">
    <property type="entry name" value="ATPase domain of HSP90 chaperone/DNA topoisomerase II/histidine kinase"/>
    <property type="match status" value="1"/>
</dbReference>
<dbReference type="AlphaFoldDB" id="H8GDB1"/>
<name>H8GDB1_9PSEU</name>
<dbReference type="RefSeq" id="WP_005442905.1">
    <property type="nucleotide sequence ID" value="NZ_CM001466.1"/>
</dbReference>
<feature type="transmembrane region" description="Helical" evidence="4">
    <location>
        <begin position="48"/>
        <end position="68"/>
    </location>
</feature>
<dbReference type="Pfam" id="PF07730">
    <property type="entry name" value="HisKA_3"/>
    <property type="match status" value="1"/>
</dbReference>
<dbReference type="CDD" id="cd16917">
    <property type="entry name" value="HATPase_UhpB-NarQ-NarX-like"/>
    <property type="match status" value="1"/>
</dbReference>
<dbReference type="Gene3D" id="1.20.5.1930">
    <property type="match status" value="1"/>
</dbReference>
<keyword evidence="4" id="KW-0472">Membrane</keyword>
<dbReference type="Pfam" id="PF02518">
    <property type="entry name" value="HATPase_c"/>
    <property type="match status" value="1"/>
</dbReference>
<dbReference type="GO" id="GO:0046983">
    <property type="term" value="F:protein dimerization activity"/>
    <property type="evidence" value="ECO:0007669"/>
    <property type="project" value="InterPro"/>
</dbReference>
<evidence type="ECO:0000259" key="5">
    <source>
        <dbReference type="Pfam" id="PF02518"/>
    </source>
</evidence>
<sequence>MTATANVQSAARTGPPSEPAAWREIGWFHLVYLAIPFFHPINAPDAGVWDWLLVAGIIVVFLPLYVLAWRRPDLARWGSAVPTTVLGVLTTPLNSGAAVLFVYAAATAGIHESRRVALRWFVGLTVVMLLLLWLSPIPLPWRLWGLGPSLLFTWIIGLTQIEQADQAREATDLRLRNARVEYLATLSERERIARDLHDLLGHSLTSVVMHAQLSRHLVDSDPERARAAAAQAEETARAALAEVRAAVSGLRHTTLDAELESARTTLASAGVELSTRRDPAVKLVGSTEHELALALREAITNVARHAHARTCCVGLSAADGELRLVIADDGVGGHHRPGNGLSGLRERISVLGGRVEHSGTAGTTVTIAVPLEVAT</sequence>
<evidence type="ECO:0000259" key="6">
    <source>
        <dbReference type="Pfam" id="PF07730"/>
    </source>
</evidence>
<dbReference type="GO" id="GO:0016020">
    <property type="term" value="C:membrane"/>
    <property type="evidence" value="ECO:0007669"/>
    <property type="project" value="InterPro"/>
</dbReference>
<dbReference type="HOGENOM" id="CLU_000445_20_8_11"/>
<evidence type="ECO:0000256" key="4">
    <source>
        <dbReference type="SAM" id="Phobius"/>
    </source>
</evidence>